<reference evidence="2" key="1">
    <citation type="journal article" date="2020" name="Nat. Commun.">
        <title>Large-scale genome sequencing of mycorrhizal fungi provides insights into the early evolution of symbiotic traits.</title>
        <authorList>
            <person name="Miyauchi S."/>
            <person name="Kiss E."/>
            <person name="Kuo A."/>
            <person name="Drula E."/>
            <person name="Kohler A."/>
            <person name="Sanchez-Garcia M."/>
            <person name="Morin E."/>
            <person name="Andreopoulos B."/>
            <person name="Barry K.W."/>
            <person name="Bonito G."/>
            <person name="Buee M."/>
            <person name="Carver A."/>
            <person name="Chen C."/>
            <person name="Cichocki N."/>
            <person name="Clum A."/>
            <person name="Culley D."/>
            <person name="Crous P.W."/>
            <person name="Fauchery L."/>
            <person name="Girlanda M."/>
            <person name="Hayes R.D."/>
            <person name="Keri Z."/>
            <person name="LaButti K."/>
            <person name="Lipzen A."/>
            <person name="Lombard V."/>
            <person name="Magnuson J."/>
            <person name="Maillard F."/>
            <person name="Murat C."/>
            <person name="Nolan M."/>
            <person name="Ohm R.A."/>
            <person name="Pangilinan J."/>
            <person name="Pereira M.F."/>
            <person name="Perotto S."/>
            <person name="Peter M."/>
            <person name="Pfister S."/>
            <person name="Riley R."/>
            <person name="Sitrit Y."/>
            <person name="Stielow J.B."/>
            <person name="Szollosi G."/>
            <person name="Zifcakova L."/>
            <person name="Stursova M."/>
            <person name="Spatafora J.W."/>
            <person name="Tedersoo L."/>
            <person name="Vaario L.M."/>
            <person name="Yamada A."/>
            <person name="Yan M."/>
            <person name="Wang P."/>
            <person name="Xu J."/>
            <person name="Bruns T."/>
            <person name="Baldrian P."/>
            <person name="Vilgalys R."/>
            <person name="Dunand C."/>
            <person name="Henrissat B."/>
            <person name="Grigoriev I.V."/>
            <person name="Hibbett D."/>
            <person name="Nagy L.G."/>
            <person name="Martin F.M."/>
        </authorList>
    </citation>
    <scope>NUCLEOTIDE SEQUENCE</scope>
    <source>
        <strain evidence="2">UP504</strain>
    </source>
</reference>
<keyword evidence="1" id="KW-0732">Signal</keyword>
<dbReference type="OrthoDB" id="2997026at2759"/>
<keyword evidence="3" id="KW-1185">Reference proteome</keyword>
<dbReference type="AlphaFoldDB" id="A0A9P6B3Y0"/>
<proteinExistence type="predicted"/>
<protein>
    <submittedName>
        <fullName evidence="2">Uncharacterized protein</fullName>
    </submittedName>
</protein>
<feature type="signal peptide" evidence="1">
    <location>
        <begin position="1"/>
        <end position="22"/>
    </location>
</feature>
<feature type="chain" id="PRO_5040173318" evidence="1">
    <location>
        <begin position="23"/>
        <end position="142"/>
    </location>
</feature>
<dbReference type="EMBL" id="MU128935">
    <property type="protein sequence ID" value="KAF9516947.1"/>
    <property type="molecule type" value="Genomic_DNA"/>
</dbReference>
<evidence type="ECO:0000256" key="1">
    <source>
        <dbReference type="SAM" id="SignalP"/>
    </source>
</evidence>
<sequence>MKLVHSLTLLVVASLAMPSALANFHLIQGIDPHTNVGNVLVACPSNQYNCDCFTGADHGAEILDHSGIPGSPGDFFWTDRGLCGMPRLDFYKREDGHWDFFTHNGDGTVEGRCYTNAGHQPIICEGNSYIETLLCSSYICNK</sequence>
<dbReference type="Proteomes" id="UP000886523">
    <property type="component" value="Unassembled WGS sequence"/>
</dbReference>
<accession>A0A9P6B3Y0</accession>
<evidence type="ECO:0000313" key="3">
    <source>
        <dbReference type="Proteomes" id="UP000886523"/>
    </source>
</evidence>
<gene>
    <name evidence="2" type="ORF">BS47DRAFT_1340251</name>
</gene>
<organism evidence="2 3">
    <name type="scientific">Hydnum rufescens UP504</name>
    <dbReference type="NCBI Taxonomy" id="1448309"/>
    <lineage>
        <taxon>Eukaryota</taxon>
        <taxon>Fungi</taxon>
        <taxon>Dikarya</taxon>
        <taxon>Basidiomycota</taxon>
        <taxon>Agaricomycotina</taxon>
        <taxon>Agaricomycetes</taxon>
        <taxon>Cantharellales</taxon>
        <taxon>Hydnaceae</taxon>
        <taxon>Hydnum</taxon>
    </lineage>
</organism>
<evidence type="ECO:0000313" key="2">
    <source>
        <dbReference type="EMBL" id="KAF9516947.1"/>
    </source>
</evidence>
<comment type="caution">
    <text evidence="2">The sequence shown here is derived from an EMBL/GenBank/DDBJ whole genome shotgun (WGS) entry which is preliminary data.</text>
</comment>
<name>A0A9P6B3Y0_9AGAM</name>